<organism evidence="10 11">
    <name type="scientific">Actinorugispora endophytica</name>
    <dbReference type="NCBI Taxonomy" id="1605990"/>
    <lineage>
        <taxon>Bacteria</taxon>
        <taxon>Bacillati</taxon>
        <taxon>Actinomycetota</taxon>
        <taxon>Actinomycetes</taxon>
        <taxon>Streptosporangiales</taxon>
        <taxon>Nocardiopsidaceae</taxon>
        <taxon>Actinorugispora</taxon>
    </lineage>
</organism>
<comment type="caution">
    <text evidence="10">The sequence shown here is derived from an EMBL/GenBank/DDBJ whole genome shotgun (WGS) entry which is preliminary data.</text>
</comment>
<keyword evidence="3" id="KW-1003">Cell membrane</keyword>
<comment type="similarity">
    <text evidence="7">Belongs to the binding-protein-dependent transport system permease family.</text>
</comment>
<feature type="signal peptide" evidence="8">
    <location>
        <begin position="1"/>
        <end position="27"/>
    </location>
</feature>
<accession>A0A4R6V152</accession>
<dbReference type="Pfam" id="PF00528">
    <property type="entry name" value="BPD_transp_1"/>
    <property type="match status" value="1"/>
</dbReference>
<evidence type="ECO:0000256" key="5">
    <source>
        <dbReference type="ARBA" id="ARBA00022989"/>
    </source>
</evidence>
<feature type="transmembrane region" description="Helical" evidence="7">
    <location>
        <begin position="294"/>
        <end position="320"/>
    </location>
</feature>
<name>A0A4R6V152_9ACTN</name>
<dbReference type="EMBL" id="SNYN01000008">
    <property type="protein sequence ID" value="TDQ52090.1"/>
    <property type="molecule type" value="Genomic_DNA"/>
</dbReference>
<protein>
    <submittedName>
        <fullName evidence="10">Peptide/nickel transport system permease protein</fullName>
    </submittedName>
</protein>
<dbReference type="OrthoDB" id="9778910at2"/>
<evidence type="ECO:0000256" key="4">
    <source>
        <dbReference type="ARBA" id="ARBA00022692"/>
    </source>
</evidence>
<keyword evidence="6 7" id="KW-0472">Membrane</keyword>
<keyword evidence="2 7" id="KW-0813">Transport</keyword>
<dbReference type="GO" id="GO:0055085">
    <property type="term" value="P:transmembrane transport"/>
    <property type="evidence" value="ECO:0007669"/>
    <property type="project" value="InterPro"/>
</dbReference>
<reference evidence="10 11" key="1">
    <citation type="submission" date="2019-03" db="EMBL/GenBank/DDBJ databases">
        <title>Genomic Encyclopedia of Type Strains, Phase IV (KMG-IV): sequencing the most valuable type-strain genomes for metagenomic binning, comparative biology and taxonomic classification.</title>
        <authorList>
            <person name="Goeker M."/>
        </authorList>
    </citation>
    <scope>NUCLEOTIDE SEQUENCE [LARGE SCALE GENOMIC DNA]</scope>
    <source>
        <strain evidence="10 11">DSM 46770</strain>
    </source>
</reference>
<dbReference type="InterPro" id="IPR035906">
    <property type="entry name" value="MetI-like_sf"/>
</dbReference>
<gene>
    <name evidence="10" type="ORF">EV190_10871</name>
</gene>
<feature type="transmembrane region" description="Helical" evidence="7">
    <location>
        <begin position="244"/>
        <end position="269"/>
    </location>
</feature>
<dbReference type="InterPro" id="IPR000515">
    <property type="entry name" value="MetI-like"/>
</dbReference>
<proteinExistence type="inferred from homology"/>
<dbReference type="SUPFAM" id="SSF161098">
    <property type="entry name" value="MetI-like"/>
    <property type="match status" value="1"/>
</dbReference>
<evidence type="ECO:0000256" key="1">
    <source>
        <dbReference type="ARBA" id="ARBA00004651"/>
    </source>
</evidence>
<dbReference type="GO" id="GO:0005886">
    <property type="term" value="C:plasma membrane"/>
    <property type="evidence" value="ECO:0007669"/>
    <property type="project" value="UniProtKB-SubCell"/>
</dbReference>
<dbReference type="AlphaFoldDB" id="A0A4R6V152"/>
<keyword evidence="5 7" id="KW-1133">Transmembrane helix</keyword>
<evidence type="ECO:0000256" key="6">
    <source>
        <dbReference type="ARBA" id="ARBA00023136"/>
    </source>
</evidence>
<feature type="domain" description="ABC transmembrane type-1" evidence="9">
    <location>
        <begin position="97"/>
        <end position="313"/>
    </location>
</feature>
<sequence length="327" mass="34593">MARFLLRRLAGRLLLLFVAASCAYLLAAGALNPRANYEGRRPPPPAEVVDAALDAYNLNDATPLAQRYAVWVSGVATGDFGRTWDGAPVTEELGRRIGVSVRLLLPGAVVGCVGGVLLGAWAGSRRHGPADRAATAVSFVLISVPVVVVAVSLQNAALWVNQGTGVELLRATGEYTPGLEGGAGAWLLDRSRHLVLPTLTVALPQIALYSRYQRNLMADQVDADYVRTARAKGLTRRRALVRHALRTALAPAVAYFGYSLALLLTSAVFTEKVFGWHGAGEYLLDSVGQGDVNAVAAVCCFGAACVIAAGFLVDTVSFLLDPRVRTA</sequence>
<feature type="chain" id="PRO_5039201216" evidence="8">
    <location>
        <begin position="28"/>
        <end position="327"/>
    </location>
</feature>
<keyword evidence="4 7" id="KW-0812">Transmembrane</keyword>
<comment type="subcellular location">
    <subcellularLocation>
        <location evidence="1 7">Cell membrane</location>
        <topology evidence="1 7">Multi-pass membrane protein</topology>
    </subcellularLocation>
</comment>
<dbReference type="Gene3D" id="1.10.3720.10">
    <property type="entry name" value="MetI-like"/>
    <property type="match status" value="1"/>
</dbReference>
<evidence type="ECO:0000313" key="10">
    <source>
        <dbReference type="EMBL" id="TDQ52090.1"/>
    </source>
</evidence>
<dbReference type="PANTHER" id="PTHR43163:SF7">
    <property type="entry name" value="DIPEPTIDE-TRANSPORT INTEGRAL MEMBRANE PROTEIN ABC TRANSPORTER DPPB-RELATED"/>
    <property type="match status" value="1"/>
</dbReference>
<evidence type="ECO:0000313" key="11">
    <source>
        <dbReference type="Proteomes" id="UP000295281"/>
    </source>
</evidence>
<dbReference type="PROSITE" id="PS50928">
    <property type="entry name" value="ABC_TM1"/>
    <property type="match status" value="1"/>
</dbReference>
<keyword evidence="8" id="KW-0732">Signal</keyword>
<feature type="transmembrane region" description="Helical" evidence="7">
    <location>
        <begin position="103"/>
        <end position="121"/>
    </location>
</feature>
<dbReference type="CDD" id="cd06261">
    <property type="entry name" value="TM_PBP2"/>
    <property type="match status" value="1"/>
</dbReference>
<keyword evidence="11" id="KW-1185">Reference proteome</keyword>
<dbReference type="Proteomes" id="UP000295281">
    <property type="component" value="Unassembled WGS sequence"/>
</dbReference>
<evidence type="ECO:0000256" key="3">
    <source>
        <dbReference type="ARBA" id="ARBA00022475"/>
    </source>
</evidence>
<feature type="transmembrane region" description="Helical" evidence="7">
    <location>
        <begin position="133"/>
        <end position="153"/>
    </location>
</feature>
<evidence type="ECO:0000259" key="9">
    <source>
        <dbReference type="PROSITE" id="PS50928"/>
    </source>
</evidence>
<dbReference type="PANTHER" id="PTHR43163">
    <property type="entry name" value="DIPEPTIDE TRANSPORT SYSTEM PERMEASE PROTEIN DPPB-RELATED"/>
    <property type="match status" value="1"/>
</dbReference>
<evidence type="ECO:0000256" key="7">
    <source>
        <dbReference type="RuleBase" id="RU363032"/>
    </source>
</evidence>
<evidence type="ECO:0000256" key="8">
    <source>
        <dbReference type="SAM" id="SignalP"/>
    </source>
</evidence>
<dbReference type="RefSeq" id="WP_133741743.1">
    <property type="nucleotide sequence ID" value="NZ_SNYN01000008.1"/>
</dbReference>
<evidence type="ECO:0000256" key="2">
    <source>
        <dbReference type="ARBA" id="ARBA00022448"/>
    </source>
</evidence>